<name>A0ABT9UGU2_9MICC</name>
<sequence>MIDELRAHYTKVMGAEPILHEMNTRSGKRMGVFEWPAGTSRLSVHFYASAGAGHYWQDHHGHAVEMFAGVNHGSQEVLEAFATMALNVHDSGTIPQHGVFVAGNWKIIQGRKFTGWVLTERPDNFMPNLELPDVGHVAFLDALPVFPEEAEYRHGDRSDDLFDIWEAEEVKSWDLDRELPAGLEPRRSGAAELLARFRDAQAGG</sequence>
<protein>
    <recommendedName>
        <fullName evidence="1">Suppressor of fused-like domain-containing protein</fullName>
    </recommendedName>
</protein>
<proteinExistence type="predicted"/>
<dbReference type="InterPro" id="IPR020941">
    <property type="entry name" value="SUFU-like_domain"/>
</dbReference>
<dbReference type="Proteomes" id="UP001226389">
    <property type="component" value="Unassembled WGS sequence"/>
</dbReference>
<gene>
    <name evidence="2" type="ORF">J2T22_001645</name>
</gene>
<dbReference type="Pfam" id="PF05076">
    <property type="entry name" value="SUFU"/>
    <property type="match status" value="1"/>
</dbReference>
<dbReference type="RefSeq" id="WP_307489503.1">
    <property type="nucleotide sequence ID" value="NZ_JAUSSY010000005.1"/>
</dbReference>
<reference evidence="2 3" key="1">
    <citation type="submission" date="2023-07" db="EMBL/GenBank/DDBJ databases">
        <title>Sorghum-associated microbial communities from plants grown in Nebraska, USA.</title>
        <authorList>
            <person name="Schachtman D."/>
        </authorList>
    </citation>
    <scope>NUCLEOTIDE SEQUENCE [LARGE SCALE GENOMIC DNA]</scope>
    <source>
        <strain evidence="2 3">DS994</strain>
    </source>
</reference>
<organism evidence="2 3">
    <name type="scientific">Pseudarthrobacter defluvii</name>
    <dbReference type="NCBI Taxonomy" id="410837"/>
    <lineage>
        <taxon>Bacteria</taxon>
        <taxon>Bacillati</taxon>
        <taxon>Actinomycetota</taxon>
        <taxon>Actinomycetes</taxon>
        <taxon>Micrococcales</taxon>
        <taxon>Micrococcaceae</taxon>
        <taxon>Pseudarthrobacter</taxon>
    </lineage>
</organism>
<keyword evidence="3" id="KW-1185">Reference proteome</keyword>
<evidence type="ECO:0000313" key="2">
    <source>
        <dbReference type="EMBL" id="MDQ0118467.1"/>
    </source>
</evidence>
<accession>A0ABT9UGU2</accession>
<evidence type="ECO:0000259" key="1">
    <source>
        <dbReference type="Pfam" id="PF05076"/>
    </source>
</evidence>
<feature type="domain" description="Suppressor of fused-like" evidence="1">
    <location>
        <begin position="44"/>
        <end position="178"/>
    </location>
</feature>
<comment type="caution">
    <text evidence="2">The sequence shown here is derived from an EMBL/GenBank/DDBJ whole genome shotgun (WGS) entry which is preliminary data.</text>
</comment>
<dbReference type="EMBL" id="JAUSSY010000005">
    <property type="protein sequence ID" value="MDQ0118467.1"/>
    <property type="molecule type" value="Genomic_DNA"/>
</dbReference>
<evidence type="ECO:0000313" key="3">
    <source>
        <dbReference type="Proteomes" id="UP001226389"/>
    </source>
</evidence>